<dbReference type="Proteomes" id="UP001221558">
    <property type="component" value="Chromosome"/>
</dbReference>
<dbReference type="PANTHER" id="PTHR10127">
    <property type="entry name" value="DISCOIDIN, CUB, EGF, LAMININ , AND ZINC METALLOPROTEASE DOMAIN CONTAINING"/>
    <property type="match status" value="1"/>
</dbReference>
<proteinExistence type="predicted"/>
<name>A0ABY7WG01_9SPHI</name>
<accession>A0ABY7WG01</accession>
<dbReference type="EMBL" id="CP117880">
    <property type="protein sequence ID" value="WDF68123.1"/>
    <property type="molecule type" value="Genomic_DNA"/>
</dbReference>
<dbReference type="SUPFAM" id="SSF55486">
    <property type="entry name" value="Metalloproteases ('zincins'), catalytic domain"/>
    <property type="match status" value="1"/>
</dbReference>
<gene>
    <name evidence="2" type="ORF">PQ465_17720</name>
</gene>
<dbReference type="InterPro" id="IPR001506">
    <property type="entry name" value="Peptidase_M12A"/>
</dbReference>
<keyword evidence="3" id="KW-1185">Reference proteome</keyword>
<organism evidence="2 3">
    <name type="scientific">Sphingobacterium oryzagri</name>
    <dbReference type="NCBI Taxonomy" id="3025669"/>
    <lineage>
        <taxon>Bacteria</taxon>
        <taxon>Pseudomonadati</taxon>
        <taxon>Bacteroidota</taxon>
        <taxon>Sphingobacteriia</taxon>
        <taxon>Sphingobacteriales</taxon>
        <taxon>Sphingobacteriaceae</taxon>
        <taxon>Sphingobacterium</taxon>
    </lineage>
</organism>
<reference evidence="2 3" key="1">
    <citation type="submission" date="2023-02" db="EMBL/GenBank/DDBJ databases">
        <title>Genome sequence of Sphingobacterium sp. KACC 22765.</title>
        <authorList>
            <person name="Kim S."/>
            <person name="Heo J."/>
            <person name="Kwon S.-W."/>
        </authorList>
    </citation>
    <scope>NUCLEOTIDE SEQUENCE [LARGE SCALE GENOMIC DNA]</scope>
    <source>
        <strain evidence="2 3">KACC 22765</strain>
    </source>
</reference>
<dbReference type="InterPro" id="IPR024079">
    <property type="entry name" value="MetalloPept_cat_dom_sf"/>
</dbReference>
<dbReference type="Gene3D" id="3.40.390.10">
    <property type="entry name" value="Collagenase (Catalytic Domain)"/>
    <property type="match status" value="1"/>
</dbReference>
<dbReference type="PROSITE" id="PS51257">
    <property type="entry name" value="PROKAR_LIPOPROTEIN"/>
    <property type="match status" value="1"/>
</dbReference>
<dbReference type="Pfam" id="PF01400">
    <property type="entry name" value="Astacin"/>
    <property type="match status" value="1"/>
</dbReference>
<dbReference type="SMART" id="SM00235">
    <property type="entry name" value="ZnMc"/>
    <property type="match status" value="1"/>
</dbReference>
<protein>
    <submittedName>
        <fullName evidence="2">M12 family metallopeptidase</fullName>
    </submittedName>
</protein>
<sequence length="275" mass="31112">MMKKIISWSLCLTVGAMMTVSCRQDIEEAGQDLVEEQQIGRKDVDYSVYAADPRAHACRIVTIDGKRSTEPRGAAYTETLWNAGQTVTVSFIGGSNFVRQKVIEYAKKWEEHANITFQFVQNNGMIRVSFVQGAGSYSYFGTDALQIASNTETMNFGWFNDNTPDAEFSRTVLHEFGHALGLIHEHQHPDVTLDWDRDFVYAYYAGAPNYWSTADIDYNILNTINPAYLTYNQYDINSIMHYQILGRMINSSTDTPINTVLSEGDKQIAGILYPF</sequence>
<dbReference type="RefSeq" id="WP_274266856.1">
    <property type="nucleotide sequence ID" value="NZ_CP117880.1"/>
</dbReference>
<feature type="domain" description="Peptidase metallopeptidase" evidence="1">
    <location>
        <begin position="77"/>
        <end position="220"/>
    </location>
</feature>
<dbReference type="PANTHER" id="PTHR10127:SF850">
    <property type="entry name" value="METALLOENDOPEPTIDASE"/>
    <property type="match status" value="1"/>
</dbReference>
<evidence type="ECO:0000313" key="3">
    <source>
        <dbReference type="Proteomes" id="UP001221558"/>
    </source>
</evidence>
<evidence type="ECO:0000259" key="1">
    <source>
        <dbReference type="SMART" id="SM00235"/>
    </source>
</evidence>
<dbReference type="InterPro" id="IPR006026">
    <property type="entry name" value="Peptidase_Metallo"/>
</dbReference>
<evidence type="ECO:0000313" key="2">
    <source>
        <dbReference type="EMBL" id="WDF68123.1"/>
    </source>
</evidence>